<name>A0A0S4ITU7_BODSA</name>
<gene>
    <name evidence="2" type="ORF">BSAL_60510</name>
</gene>
<protein>
    <submittedName>
        <fullName evidence="2">Uncharacterized protein</fullName>
    </submittedName>
</protein>
<reference evidence="3" key="1">
    <citation type="submission" date="2015-09" db="EMBL/GenBank/DDBJ databases">
        <authorList>
            <consortium name="Pathogen Informatics"/>
        </authorList>
    </citation>
    <scope>NUCLEOTIDE SEQUENCE [LARGE SCALE GENOMIC DNA]</scope>
    <source>
        <strain evidence="3">Lake Konstanz</strain>
    </source>
</reference>
<proteinExistence type="predicted"/>
<organism evidence="2 3">
    <name type="scientific">Bodo saltans</name>
    <name type="common">Flagellated protozoan</name>
    <dbReference type="NCBI Taxonomy" id="75058"/>
    <lineage>
        <taxon>Eukaryota</taxon>
        <taxon>Discoba</taxon>
        <taxon>Euglenozoa</taxon>
        <taxon>Kinetoplastea</taxon>
        <taxon>Metakinetoplastina</taxon>
        <taxon>Eubodonida</taxon>
        <taxon>Bodonidae</taxon>
        <taxon>Bodo</taxon>
    </lineage>
</organism>
<keyword evidence="3" id="KW-1185">Reference proteome</keyword>
<evidence type="ECO:0000256" key="1">
    <source>
        <dbReference type="SAM" id="MobiDB-lite"/>
    </source>
</evidence>
<dbReference type="PANTHER" id="PTHR38828:SF1">
    <property type="match status" value="1"/>
</dbReference>
<sequence length="190" mass="22033">MNDTSDRPHAAPRSLSRLETFERLSSPIPDRSKSAELPPLTKVRKLTAEEEKNSVSHLYTETLAKKKKKMEQLEASFYQDMVHKTIVDPDELKEIVGRLYEQSIREKEHRLRAMTNKRMVVHERKTKHLESAGELLTIVDRLYNTAGKERERSAALFSKYNPEIAVLKRSKAELETNDDRYYKGGFAKKS</sequence>
<evidence type="ECO:0000313" key="3">
    <source>
        <dbReference type="Proteomes" id="UP000051952"/>
    </source>
</evidence>
<feature type="region of interest" description="Disordered" evidence="1">
    <location>
        <begin position="1"/>
        <end position="52"/>
    </location>
</feature>
<dbReference type="AlphaFoldDB" id="A0A0S4ITU7"/>
<accession>A0A0S4ITU7</accession>
<dbReference type="InterPro" id="IPR039963">
    <property type="entry name" value="Unchar_22kDa"/>
</dbReference>
<dbReference type="VEuPathDB" id="TriTrypDB:BSAL_60510"/>
<dbReference type="Proteomes" id="UP000051952">
    <property type="component" value="Unassembled WGS sequence"/>
</dbReference>
<dbReference type="PANTHER" id="PTHR38828">
    <property type="match status" value="1"/>
</dbReference>
<dbReference type="EMBL" id="CYKH01000274">
    <property type="protein sequence ID" value="CUF24011.1"/>
    <property type="molecule type" value="Genomic_DNA"/>
</dbReference>
<evidence type="ECO:0000313" key="2">
    <source>
        <dbReference type="EMBL" id="CUF24011.1"/>
    </source>
</evidence>